<feature type="domain" description="ABC transporter" evidence="11">
    <location>
        <begin position="1263"/>
        <end position="1489"/>
    </location>
</feature>
<dbReference type="Gene3D" id="3.40.50.300">
    <property type="entry name" value="P-loop containing nucleotide triphosphate hydrolases"/>
    <property type="match status" value="2"/>
</dbReference>
<feature type="transmembrane region" description="Helical" evidence="10">
    <location>
        <begin position="851"/>
        <end position="870"/>
    </location>
</feature>
<feature type="transmembrane region" description="Helical" evidence="10">
    <location>
        <begin position="425"/>
        <end position="448"/>
    </location>
</feature>
<evidence type="ECO:0000256" key="4">
    <source>
        <dbReference type="ARBA" id="ARBA00022692"/>
    </source>
</evidence>
<feature type="transmembrane region" description="Helical" evidence="10">
    <location>
        <begin position="382"/>
        <end position="405"/>
    </location>
</feature>
<sequence length="1619" mass="179622">MAKKPHVDFATTIFFRQIWTLVDKTLRIALYRNALTTVVRAFVAPIAFMIFLTYARILFTPPSMYGIGAPAAVRNLTDAVLSDTTGRHKIVFCNNGLSGGAIDHVIQTVAKPLQDAHVDVAILSDPSEVSFICPSNLKGLTRCFGAVTFESSPSEGWGAGWYYFLQGDAVLGERLDMTNSNNDAEKYVLPLQRAVEHTIASLNRTHGHSLLNVKTYELPYTSQTQEQRKQQLRIGYMGSVSSFMAIGFVIGMIGVVYHQVGFMASERESGMSQLIDAMMPNPRRWQPQAARLAAQHLAFDIVYFPGWLVMACVLAYGLFPETNAAIVVIYHLLYGFALLSFSIFSASFFKRAQLSGISATIIFLVLAIVAQVSVSKSHSAGTIAILGLLFPPMNYVFFIILMARWERQSLGANLLKQAPHNPWDLPGLALWIFLVIQIFAFPVLAALVERTLHGTASQGRNLVSGNGDNDEKAVHLDSFCLYYRPNRVSRWFLTLFRRKYTTVKAVDHLSLTALPSQILVLLGANGSGKSTTLDTIAGLNRVTSGRVSVNSSGGLGICPQRNVLWPELTVEEHVYFFNRLKSTQGLDSKDQIKRLITACDLGLKSKARSKTLSGGQKRKLQLSMMLTGGSKVCLVDEVSSGVDPLSRRKIWDILLAERGSRSIILTTHFLDEADVLSDHIAILAKGVLKAQGSAVELKQRLGDGYKVYVYDSHKPFTHSLSNVKRKILHDRSVYTLCNSADASSFINALEHSDIQDYDVNGPTIEDVFLKIAGQDHEFQSNSASERSSYQSSSYVTESLYLGSEGKATTINLGNPDLQLQNGKRISMKRQFWILFRKRLTILRRNFKPHSAAFLVPIITAGLVTMFLSNYTRANCRSMNYTSLSRRSASESYLSMHKRAWVDSADENATILVGPPSALTPNVLDKIGNNESIRVVDSLNEWRRDIGRNFAGLAPGGFFLDNSTPVFAYKANGGMKNAVAVQNMFDNIVGNMSIGVQYTNFPISWQPNTQDPLQLILYFGLAMCVYPAFLALYPTMERLHNVRALHYSNGVRSLPLWLAHFGFDSILILVISAIVSILFAALYSHWFHVGYLFLIFLLYGLTSTLLSYVLSLFAPSQLAAFAFSAGGQAVMFLIYFIGYMCSLTYAPVQIVSQTVNIVHFTIAAITPSGNLMRSLLLALNLFSILCRNQEIVSYPAGITVYGGPILYLIIQGVVLFAILLRWDHGSIFARFQRPVRVEDIEEINTQDQDVINEAKRVQEADDGLRVLNLNKSFGKFAAVQNISFGVKKGEVFALLGPNGAGKTTTISMIRGDIRPSHHGDVFIDNISLNKHLVLARQRLGVCPQFDAIDQMTVCEHLRFYARIRGVADVERNVQEIMRAVGISQFSNRMAAKLSGGNKRKLSLGIALMGNPSVVLLDEPSSGMDAASKRVMWETLSSVIPGRSIILTTHSMEEADALANRAGIMARKMLALGTADELRRRYGSSYYVHLVTKSAPHTDPEEMQYIKTWIYEYFPGAEVEDRTFHGQVRFSVPAMSTGTEYLVARKGQDDVVEYQAPMACKVSALFALLEASKDMLGLAYYSVSRTSLDEVFLAIVGKHNVEEEGQGPEEDKKRWYKAIWK</sequence>
<evidence type="ECO:0000256" key="6">
    <source>
        <dbReference type="ARBA" id="ARBA00022741"/>
    </source>
</evidence>
<dbReference type="InterPro" id="IPR003439">
    <property type="entry name" value="ABC_transporter-like_ATP-bd"/>
</dbReference>
<evidence type="ECO:0000313" key="12">
    <source>
        <dbReference type="EMBL" id="KZF20389.1"/>
    </source>
</evidence>
<feature type="transmembrane region" description="Helical" evidence="10">
    <location>
        <begin position="301"/>
        <end position="319"/>
    </location>
</feature>
<feature type="domain" description="ABC transporter" evidence="11">
    <location>
        <begin position="490"/>
        <end position="710"/>
    </location>
</feature>
<protein>
    <submittedName>
        <fullName evidence="12">p-loop containing nucleoside triphosphate hydrolase protein</fullName>
    </submittedName>
</protein>
<evidence type="ECO:0000313" key="13">
    <source>
        <dbReference type="Proteomes" id="UP000076632"/>
    </source>
</evidence>
<dbReference type="OMA" id="WKNWIVL"/>
<evidence type="ECO:0000256" key="2">
    <source>
        <dbReference type="ARBA" id="ARBA00008869"/>
    </source>
</evidence>
<keyword evidence="3" id="KW-0813">Transport</keyword>
<keyword evidence="7" id="KW-0067">ATP-binding</keyword>
<comment type="subcellular location">
    <subcellularLocation>
        <location evidence="1">Membrane</location>
        <topology evidence="1">Multi-pass membrane protein</topology>
    </subcellularLocation>
</comment>
<keyword evidence="13" id="KW-1185">Reference proteome</keyword>
<comment type="similarity">
    <text evidence="2">Belongs to the ABC transporter superfamily. ABCA family.</text>
</comment>
<dbReference type="InterPro" id="IPR017871">
    <property type="entry name" value="ABC_transporter-like_CS"/>
</dbReference>
<evidence type="ECO:0000256" key="5">
    <source>
        <dbReference type="ARBA" id="ARBA00022737"/>
    </source>
</evidence>
<dbReference type="OrthoDB" id="8061355at2759"/>
<evidence type="ECO:0000256" key="8">
    <source>
        <dbReference type="ARBA" id="ARBA00022989"/>
    </source>
</evidence>
<evidence type="ECO:0000256" key="3">
    <source>
        <dbReference type="ARBA" id="ARBA00022448"/>
    </source>
</evidence>
<dbReference type="InterPro" id="IPR013525">
    <property type="entry name" value="ABC2_TM"/>
</dbReference>
<keyword evidence="12" id="KW-0378">Hydrolase</keyword>
<dbReference type="InParanoid" id="A0A165AFF6"/>
<feature type="transmembrane region" description="Helical" evidence="10">
    <location>
        <begin position="1088"/>
        <end position="1110"/>
    </location>
</feature>
<evidence type="ECO:0000259" key="11">
    <source>
        <dbReference type="PROSITE" id="PS50893"/>
    </source>
</evidence>
<feature type="transmembrane region" description="Helical" evidence="10">
    <location>
        <begin position="1117"/>
        <end position="1136"/>
    </location>
</feature>
<evidence type="ECO:0000256" key="9">
    <source>
        <dbReference type="ARBA" id="ARBA00023136"/>
    </source>
</evidence>
<keyword evidence="9 10" id="KW-0472">Membrane</keyword>
<feature type="transmembrane region" description="Helical" evidence="10">
    <location>
        <begin position="1197"/>
        <end position="1221"/>
    </location>
</feature>
<dbReference type="GO" id="GO:0016020">
    <property type="term" value="C:membrane"/>
    <property type="evidence" value="ECO:0007669"/>
    <property type="project" value="UniProtKB-SubCell"/>
</dbReference>
<dbReference type="Proteomes" id="UP000076632">
    <property type="component" value="Unassembled WGS sequence"/>
</dbReference>
<dbReference type="InterPro" id="IPR026082">
    <property type="entry name" value="ABCA"/>
</dbReference>
<accession>A0A165AFF6</accession>
<keyword evidence="8 10" id="KW-1133">Transmembrane helix</keyword>
<dbReference type="GO" id="GO:0005524">
    <property type="term" value="F:ATP binding"/>
    <property type="evidence" value="ECO:0007669"/>
    <property type="project" value="UniProtKB-KW"/>
</dbReference>
<dbReference type="PROSITE" id="PS50893">
    <property type="entry name" value="ABC_TRANSPORTER_2"/>
    <property type="match status" value="2"/>
</dbReference>
<keyword evidence="4 10" id="KW-0812">Transmembrane</keyword>
<feature type="transmembrane region" description="Helical" evidence="10">
    <location>
        <begin position="326"/>
        <end position="346"/>
    </location>
</feature>
<feature type="transmembrane region" description="Helical" evidence="10">
    <location>
        <begin position="1156"/>
        <end position="1185"/>
    </location>
</feature>
<dbReference type="GO" id="GO:0016887">
    <property type="term" value="F:ATP hydrolysis activity"/>
    <property type="evidence" value="ECO:0007669"/>
    <property type="project" value="InterPro"/>
</dbReference>
<feature type="transmembrane region" description="Helical" evidence="10">
    <location>
        <begin position="234"/>
        <end position="257"/>
    </location>
</feature>
<dbReference type="CDD" id="cd03263">
    <property type="entry name" value="ABC_subfamily_A"/>
    <property type="match status" value="2"/>
</dbReference>
<feature type="transmembrane region" description="Helical" evidence="10">
    <location>
        <begin position="34"/>
        <end position="55"/>
    </location>
</feature>
<dbReference type="FunFam" id="3.40.50.300:FF:001345">
    <property type="entry name" value="Related to ABC transporter"/>
    <property type="match status" value="1"/>
</dbReference>
<feature type="transmembrane region" description="Helical" evidence="10">
    <location>
        <begin position="352"/>
        <end position="370"/>
    </location>
</feature>
<dbReference type="GO" id="GO:0140359">
    <property type="term" value="F:ABC-type transporter activity"/>
    <property type="evidence" value="ECO:0007669"/>
    <property type="project" value="InterPro"/>
</dbReference>
<dbReference type="GO" id="GO:0005319">
    <property type="term" value="F:lipid transporter activity"/>
    <property type="evidence" value="ECO:0007669"/>
    <property type="project" value="TreeGrafter"/>
</dbReference>
<organism evidence="12 13">
    <name type="scientific">Xylona heveae (strain CBS 132557 / TC161)</name>
    <dbReference type="NCBI Taxonomy" id="1328760"/>
    <lineage>
        <taxon>Eukaryota</taxon>
        <taxon>Fungi</taxon>
        <taxon>Dikarya</taxon>
        <taxon>Ascomycota</taxon>
        <taxon>Pezizomycotina</taxon>
        <taxon>Xylonomycetes</taxon>
        <taxon>Xylonales</taxon>
        <taxon>Xylonaceae</taxon>
        <taxon>Xylona</taxon>
    </lineage>
</organism>
<dbReference type="SUPFAM" id="SSF52540">
    <property type="entry name" value="P-loop containing nucleoside triphosphate hydrolases"/>
    <property type="match status" value="2"/>
</dbReference>
<evidence type="ECO:0000256" key="10">
    <source>
        <dbReference type="SAM" id="Phobius"/>
    </source>
</evidence>
<dbReference type="InterPro" id="IPR003593">
    <property type="entry name" value="AAA+_ATPase"/>
</dbReference>
<keyword evidence="6" id="KW-0547">Nucleotide-binding</keyword>
<evidence type="ECO:0000256" key="7">
    <source>
        <dbReference type="ARBA" id="ARBA00022840"/>
    </source>
</evidence>
<dbReference type="PANTHER" id="PTHR19229:SF36">
    <property type="entry name" value="ATP-BINDING CASSETTE SUB-FAMILY A MEMBER 2"/>
    <property type="match status" value="1"/>
</dbReference>
<dbReference type="STRING" id="1328760.A0A165AFF6"/>
<dbReference type="InterPro" id="IPR027417">
    <property type="entry name" value="P-loop_NTPase"/>
</dbReference>
<reference evidence="12 13" key="1">
    <citation type="journal article" date="2016" name="Fungal Biol.">
        <title>The genome of Xylona heveae provides a window into fungal endophytism.</title>
        <authorList>
            <person name="Gazis R."/>
            <person name="Kuo A."/>
            <person name="Riley R."/>
            <person name="LaButti K."/>
            <person name="Lipzen A."/>
            <person name="Lin J."/>
            <person name="Amirebrahimi M."/>
            <person name="Hesse C.N."/>
            <person name="Spatafora J.W."/>
            <person name="Henrissat B."/>
            <person name="Hainaut M."/>
            <person name="Grigoriev I.V."/>
            <person name="Hibbett D.S."/>
        </authorList>
    </citation>
    <scope>NUCLEOTIDE SEQUENCE [LARGE SCALE GENOMIC DNA]</scope>
    <source>
        <strain evidence="12 13">TC161</strain>
    </source>
</reference>
<feature type="transmembrane region" description="Helical" evidence="10">
    <location>
        <begin position="1053"/>
        <end position="1082"/>
    </location>
</feature>
<dbReference type="Pfam" id="PF00005">
    <property type="entry name" value="ABC_tran"/>
    <property type="match status" value="2"/>
</dbReference>
<dbReference type="PANTHER" id="PTHR19229">
    <property type="entry name" value="ATP-BINDING CASSETTE TRANSPORTER SUBFAMILY A ABCA"/>
    <property type="match status" value="1"/>
</dbReference>
<dbReference type="SMART" id="SM00382">
    <property type="entry name" value="AAA"/>
    <property type="match status" value="2"/>
</dbReference>
<dbReference type="RefSeq" id="XP_018185944.1">
    <property type="nucleotide sequence ID" value="XM_018330326.1"/>
</dbReference>
<dbReference type="EMBL" id="KV407463">
    <property type="protein sequence ID" value="KZF20389.1"/>
    <property type="molecule type" value="Genomic_DNA"/>
</dbReference>
<keyword evidence="5" id="KW-0677">Repeat</keyword>
<dbReference type="PROSITE" id="PS00211">
    <property type="entry name" value="ABC_TRANSPORTER_1"/>
    <property type="match status" value="2"/>
</dbReference>
<proteinExistence type="inferred from homology"/>
<dbReference type="Pfam" id="PF12698">
    <property type="entry name" value="ABC2_membrane_3"/>
    <property type="match status" value="2"/>
</dbReference>
<dbReference type="GeneID" id="28895463"/>
<name>A0A165AFF6_XYLHT</name>
<feature type="transmembrane region" description="Helical" evidence="10">
    <location>
        <begin position="1014"/>
        <end position="1032"/>
    </location>
</feature>
<evidence type="ECO:0000256" key="1">
    <source>
        <dbReference type="ARBA" id="ARBA00004141"/>
    </source>
</evidence>
<gene>
    <name evidence="12" type="ORF">L228DRAFT_223483</name>
</gene>